<proteinExistence type="predicted"/>
<keyword evidence="3" id="KW-1185">Reference proteome</keyword>
<name>A0AA88SR10_TACVA</name>
<evidence type="ECO:0000313" key="3">
    <source>
        <dbReference type="Proteomes" id="UP001187315"/>
    </source>
</evidence>
<dbReference type="AlphaFoldDB" id="A0AA88SR10"/>
<protein>
    <recommendedName>
        <fullName evidence="4">Outer dense fiber protein 3</fullName>
    </recommendedName>
</protein>
<organism evidence="2 3">
    <name type="scientific">Tachysurus vachellii</name>
    <name type="common">Darkbarbel catfish</name>
    <name type="synonym">Pelteobagrus vachellii</name>
    <dbReference type="NCBI Taxonomy" id="175792"/>
    <lineage>
        <taxon>Eukaryota</taxon>
        <taxon>Metazoa</taxon>
        <taxon>Chordata</taxon>
        <taxon>Craniata</taxon>
        <taxon>Vertebrata</taxon>
        <taxon>Euteleostomi</taxon>
        <taxon>Actinopterygii</taxon>
        <taxon>Neopterygii</taxon>
        <taxon>Teleostei</taxon>
        <taxon>Ostariophysi</taxon>
        <taxon>Siluriformes</taxon>
        <taxon>Bagridae</taxon>
        <taxon>Tachysurus</taxon>
    </lineage>
</organism>
<evidence type="ECO:0000256" key="1">
    <source>
        <dbReference type="SAM" id="MobiDB-lite"/>
    </source>
</evidence>
<dbReference type="EMBL" id="JAVHJS010000009">
    <property type="protein sequence ID" value="KAK2847888.1"/>
    <property type="molecule type" value="Genomic_DNA"/>
</dbReference>
<dbReference type="Proteomes" id="UP001187315">
    <property type="component" value="Unassembled WGS sequence"/>
</dbReference>
<reference evidence="2" key="1">
    <citation type="submission" date="2023-08" db="EMBL/GenBank/DDBJ databases">
        <title>Pelteobagrus vachellii genome.</title>
        <authorList>
            <person name="Liu H."/>
        </authorList>
    </citation>
    <scope>NUCLEOTIDE SEQUENCE</scope>
    <source>
        <strain evidence="2">PRFRI_2022a</strain>
        <tissue evidence="2">Muscle</tissue>
    </source>
</reference>
<dbReference type="GO" id="GO:0005856">
    <property type="term" value="C:cytoskeleton"/>
    <property type="evidence" value="ECO:0007669"/>
    <property type="project" value="TreeGrafter"/>
</dbReference>
<dbReference type="Pfam" id="PF07004">
    <property type="entry name" value="SHIPPO-rpt"/>
    <property type="match status" value="4"/>
</dbReference>
<evidence type="ECO:0008006" key="4">
    <source>
        <dbReference type="Google" id="ProtNLM"/>
    </source>
</evidence>
<dbReference type="PANTHER" id="PTHR21580:SF28">
    <property type="entry name" value="BOREALIN N-TERMINAL DOMAIN-CONTAINING PROTEIN-RELATED"/>
    <property type="match status" value="1"/>
</dbReference>
<comment type="caution">
    <text evidence="2">The sequence shown here is derived from an EMBL/GenBank/DDBJ whole genome shotgun (WGS) entry which is preliminary data.</text>
</comment>
<dbReference type="InterPro" id="IPR010736">
    <property type="entry name" value="SHIPPO-rpt"/>
</dbReference>
<evidence type="ECO:0000313" key="2">
    <source>
        <dbReference type="EMBL" id="KAK2847888.1"/>
    </source>
</evidence>
<dbReference type="PANTHER" id="PTHR21580">
    <property type="entry name" value="SHIPPO-1-RELATED"/>
    <property type="match status" value="1"/>
</dbReference>
<feature type="region of interest" description="Disordered" evidence="1">
    <location>
        <begin position="1"/>
        <end position="23"/>
    </location>
</feature>
<accession>A0AA88SR10</accession>
<dbReference type="InterPro" id="IPR051291">
    <property type="entry name" value="CIMAP"/>
</dbReference>
<sequence>MDDSDGWVGSWRPHKPRGPIAALYSGPGPKYALPGVTGQNDHDPRKWKAPAYSFGIPYMYNRESGTPGPTYLIPSNITRTGRDGNPAYSIYSRPKDVKLFQSPGPGTYRPEKAEVSCFYSAPSYSLSARTNLFHKDQTPGPATYTLPPVLGPGSVCKRSAPSISLSGRSRIGSFHEDLKKTPGPASYRVVDPDIYRSKSPQYSLIGRSSLPGDAVRNPGPGTYYPEKVSTTRYKAPSFSFGIRHSDYIAPLILDDDSD</sequence>
<gene>
    <name evidence="2" type="ORF">Q7C36_009570</name>
</gene>